<reference evidence="14 15" key="3">
    <citation type="journal article" date="2019" name="Nat. Med.">
        <title>A library of human gut bacterial isolates paired with longitudinal multiomics data enables mechanistic microbiome research.</title>
        <authorList>
            <person name="Poyet M."/>
            <person name="Groussin M."/>
            <person name="Gibbons S.M."/>
            <person name="Avila-Pacheco J."/>
            <person name="Jiang X."/>
            <person name="Kearney S.M."/>
            <person name="Perrotta A.R."/>
            <person name="Berdy B."/>
            <person name="Zhao S."/>
            <person name="Lieberman T.D."/>
            <person name="Swanson P.K."/>
            <person name="Smith M."/>
            <person name="Roesemann S."/>
            <person name="Alexander J.E."/>
            <person name="Rich S.A."/>
            <person name="Livny J."/>
            <person name="Vlamakis H."/>
            <person name="Clish C."/>
            <person name="Bullock K."/>
            <person name="Deik A."/>
            <person name="Scott J."/>
            <person name="Pierce K.A."/>
            <person name="Xavier R.J."/>
            <person name="Alm E.J."/>
        </authorList>
    </citation>
    <scope>NUCLEOTIDE SEQUENCE [LARGE SCALE GENOMIC DNA]</scope>
    <source>
        <strain evidence="8 15">BIOML-A19</strain>
        <strain evidence="7 14">BIOML-A21</strain>
    </source>
</reference>
<evidence type="ECO:0000313" key="15">
    <source>
        <dbReference type="Proteomes" id="UP000487221"/>
    </source>
</evidence>
<dbReference type="Proteomes" id="UP000283684">
    <property type="component" value="Unassembled WGS sequence"/>
</dbReference>
<dbReference type="GO" id="GO:0016787">
    <property type="term" value="F:hydrolase activity"/>
    <property type="evidence" value="ECO:0007669"/>
    <property type="project" value="UniProtKB-KW"/>
</dbReference>
<protein>
    <recommendedName>
        <fullName evidence="2">phosphoribosylglycinamide formyltransferase 1</fullName>
        <ecNumber evidence="2">2.1.2.2</ecNumber>
    </recommendedName>
</protein>
<evidence type="ECO:0000256" key="1">
    <source>
        <dbReference type="ARBA" id="ARBA00005054"/>
    </source>
</evidence>
<evidence type="ECO:0000313" key="8">
    <source>
        <dbReference type="EMBL" id="KAB4188020.1"/>
    </source>
</evidence>
<evidence type="ECO:0000256" key="3">
    <source>
        <dbReference type="ARBA" id="ARBA00022679"/>
    </source>
</evidence>
<evidence type="ECO:0000256" key="4">
    <source>
        <dbReference type="ARBA" id="ARBA00022755"/>
    </source>
</evidence>
<dbReference type="GO" id="GO:0006189">
    <property type="term" value="P:'de novo' IMP biosynthetic process"/>
    <property type="evidence" value="ECO:0007669"/>
    <property type="project" value="TreeGrafter"/>
</dbReference>
<evidence type="ECO:0000259" key="5">
    <source>
        <dbReference type="Pfam" id="PF00551"/>
    </source>
</evidence>
<evidence type="ECO:0000313" key="9">
    <source>
        <dbReference type="EMBL" id="RGZ50930.1"/>
    </source>
</evidence>
<accession>A0A174NGH1</accession>
<dbReference type="EMBL" id="WCTY01000002">
    <property type="protein sequence ID" value="KAB4188020.1"/>
    <property type="molecule type" value="Genomic_DNA"/>
</dbReference>
<comment type="pathway">
    <text evidence="1">Purine metabolism; IMP biosynthesis via de novo pathway; N(2)-formyl-N(1)-(5-phospho-D-ribosyl)glycinamide from N(1)-(5-phospho-D-ribosyl)glycinamide (10-formyl THF route): step 1/1.</text>
</comment>
<dbReference type="GO" id="GO:0004644">
    <property type="term" value="F:phosphoribosylglycinamide formyltransferase activity"/>
    <property type="evidence" value="ECO:0007669"/>
    <property type="project" value="UniProtKB-EC"/>
</dbReference>
<dbReference type="EMBL" id="WCUA01000020">
    <property type="protein sequence ID" value="KAB4183312.1"/>
    <property type="molecule type" value="Genomic_DNA"/>
</dbReference>
<evidence type="ECO:0000313" key="7">
    <source>
        <dbReference type="EMBL" id="KAB4183312.1"/>
    </source>
</evidence>
<evidence type="ECO:0000313" key="14">
    <source>
        <dbReference type="Proteomes" id="UP000442334"/>
    </source>
</evidence>
<dbReference type="InterPro" id="IPR036477">
    <property type="entry name" value="Formyl_transf_N_sf"/>
</dbReference>
<keyword evidence="6" id="KW-0378">Hydrolase</keyword>
<dbReference type="PANTHER" id="PTHR43369:SF2">
    <property type="entry name" value="PHOSPHORIBOSYLGLYCINAMIDE FORMYLTRANSFERASE"/>
    <property type="match status" value="1"/>
</dbReference>
<gene>
    <name evidence="6" type="primary">purU_1</name>
    <name evidence="10" type="ORF">DW831_06730</name>
    <name evidence="9" type="ORF">DW988_03745</name>
    <name evidence="6" type="ORF">ERS852554_00825</name>
    <name evidence="7" type="ORF">GAQ34_16100</name>
    <name evidence="8" type="ORF">GAQ44_01775</name>
</gene>
<dbReference type="Proteomes" id="UP000095788">
    <property type="component" value="Unassembled WGS sequence"/>
</dbReference>
<dbReference type="AlphaFoldDB" id="A0A174NGH1"/>
<dbReference type="Proteomes" id="UP000487221">
    <property type="component" value="Unassembled WGS sequence"/>
</dbReference>
<organism evidence="6 11">
    <name type="scientific">Bacteroides uniformis</name>
    <dbReference type="NCBI Taxonomy" id="820"/>
    <lineage>
        <taxon>Bacteria</taxon>
        <taxon>Pseudomonadati</taxon>
        <taxon>Bacteroidota</taxon>
        <taxon>Bacteroidia</taxon>
        <taxon>Bacteroidales</taxon>
        <taxon>Bacteroidaceae</taxon>
        <taxon>Bacteroides</taxon>
    </lineage>
</organism>
<keyword evidence="3 6" id="KW-0808">Transferase</keyword>
<reference evidence="6 11" key="1">
    <citation type="submission" date="2015-09" db="EMBL/GenBank/DDBJ databases">
        <authorList>
            <consortium name="Pathogen Informatics"/>
        </authorList>
    </citation>
    <scope>NUCLEOTIDE SEQUENCE [LARGE SCALE GENOMIC DNA]</scope>
    <source>
        <strain evidence="6 11">2789STDY5834942</strain>
    </source>
</reference>
<dbReference type="EMBL" id="QSEE01000002">
    <property type="protein sequence ID" value="RGZ50930.1"/>
    <property type="molecule type" value="Genomic_DNA"/>
</dbReference>
<dbReference type="Proteomes" id="UP000442334">
    <property type="component" value="Unassembled WGS sequence"/>
</dbReference>
<proteinExistence type="predicted"/>
<evidence type="ECO:0000256" key="2">
    <source>
        <dbReference type="ARBA" id="ARBA00012254"/>
    </source>
</evidence>
<dbReference type="InterPro" id="IPR002376">
    <property type="entry name" value="Formyl_transf_N"/>
</dbReference>
<dbReference type="EC" id="2.1.2.2" evidence="2"/>
<dbReference type="SUPFAM" id="SSF53328">
    <property type="entry name" value="Formyltransferase"/>
    <property type="match status" value="1"/>
</dbReference>
<reference evidence="12 13" key="2">
    <citation type="submission" date="2018-08" db="EMBL/GenBank/DDBJ databases">
        <title>A genome reference for cultivated species of the human gut microbiota.</title>
        <authorList>
            <person name="Zou Y."/>
            <person name="Xue W."/>
            <person name="Luo G."/>
        </authorList>
    </citation>
    <scope>NUCLEOTIDE SEQUENCE [LARGE SCALE GENOMIC DNA]</scope>
    <source>
        <strain evidence="10 13">AM34-25</strain>
        <strain evidence="9 12">AM50-4</strain>
    </source>
</reference>
<dbReference type="EMBL" id="CZBF01000001">
    <property type="protein sequence ID" value="CUP46371.1"/>
    <property type="molecule type" value="Genomic_DNA"/>
</dbReference>
<evidence type="ECO:0000313" key="10">
    <source>
        <dbReference type="EMBL" id="RHC74844.1"/>
    </source>
</evidence>
<feature type="domain" description="Formyl transferase N-terminal" evidence="5">
    <location>
        <begin position="15"/>
        <end position="181"/>
    </location>
</feature>
<keyword evidence="4" id="KW-0658">Purine biosynthesis</keyword>
<evidence type="ECO:0000313" key="13">
    <source>
        <dbReference type="Proteomes" id="UP000284514"/>
    </source>
</evidence>
<name>A0A174NGH1_BACUN</name>
<dbReference type="Pfam" id="PF00551">
    <property type="entry name" value="Formyl_trans_N"/>
    <property type="match status" value="1"/>
</dbReference>
<evidence type="ECO:0000313" key="11">
    <source>
        <dbReference type="Proteomes" id="UP000095788"/>
    </source>
</evidence>
<dbReference type="Gene3D" id="3.40.50.170">
    <property type="entry name" value="Formyl transferase, N-terminal domain"/>
    <property type="match status" value="1"/>
</dbReference>
<sequence length="229" mass="25313">MLPIVLRRKEGSMKKRIIVLASGGGGTMKFLHRYSQIADAPYEIKSIIADRDCGAVDYGNANGMMTKVIKPWRSRIPEVVEDIRSINPDIVITNISKILPEEVFTCCKATFINLHYSLLPSFGGVIGFKTVEMAKEKQSRIIGATCHLVTAELDGGPILAQGAMPVDWSEEIESIEKNVFRIACKSILVAIMNLCDIKNSMASSDGFMYSPSLNFDDKLLNESFWASTL</sequence>
<dbReference type="EMBL" id="QSIF01000007">
    <property type="protein sequence ID" value="RHC74844.1"/>
    <property type="molecule type" value="Genomic_DNA"/>
</dbReference>
<evidence type="ECO:0000313" key="6">
    <source>
        <dbReference type="EMBL" id="CUP46371.1"/>
    </source>
</evidence>
<dbReference type="PANTHER" id="PTHR43369">
    <property type="entry name" value="PHOSPHORIBOSYLGLYCINAMIDE FORMYLTRANSFERASE"/>
    <property type="match status" value="1"/>
</dbReference>
<evidence type="ECO:0000313" key="12">
    <source>
        <dbReference type="Proteomes" id="UP000283684"/>
    </source>
</evidence>
<dbReference type="GO" id="GO:0005829">
    <property type="term" value="C:cytosol"/>
    <property type="evidence" value="ECO:0007669"/>
    <property type="project" value="TreeGrafter"/>
</dbReference>
<dbReference type="Proteomes" id="UP000284514">
    <property type="component" value="Unassembled WGS sequence"/>
</dbReference>